<dbReference type="EMBL" id="FZNX01000001">
    <property type="protein sequence ID" value="SNR35594.1"/>
    <property type="molecule type" value="Genomic_DNA"/>
</dbReference>
<dbReference type="InterPro" id="IPR006145">
    <property type="entry name" value="PsdUridine_synth_RsuA/RluA"/>
</dbReference>
<feature type="domain" description="Pseudouridine synthase RsuA/RluA-like" evidence="2">
    <location>
        <begin position="12"/>
        <end position="161"/>
    </location>
</feature>
<proteinExistence type="inferred from homology"/>
<dbReference type="RefSeq" id="WP_089377058.1">
    <property type="nucleotide sequence ID" value="NZ_FZNX01000001.1"/>
</dbReference>
<dbReference type="SUPFAM" id="SSF55120">
    <property type="entry name" value="Pseudouridine synthase"/>
    <property type="match status" value="1"/>
</dbReference>
<dbReference type="InterPro" id="IPR050188">
    <property type="entry name" value="RluA_PseudoU_synthase"/>
</dbReference>
<gene>
    <name evidence="3" type="ORF">SAMN04488111_0741</name>
</gene>
<keyword evidence="4" id="KW-1185">Reference proteome</keyword>
<evidence type="ECO:0000256" key="1">
    <source>
        <dbReference type="ARBA" id="ARBA00010876"/>
    </source>
</evidence>
<dbReference type="InterPro" id="IPR020103">
    <property type="entry name" value="PsdUridine_synth_cat_dom_sf"/>
</dbReference>
<reference evidence="4" key="1">
    <citation type="submission" date="2017-06" db="EMBL/GenBank/DDBJ databases">
        <authorList>
            <person name="Varghese N."/>
            <person name="Submissions S."/>
        </authorList>
    </citation>
    <scope>NUCLEOTIDE SEQUENCE [LARGE SCALE GENOMIC DNA]</scope>
    <source>
        <strain evidence="4">DSM 27993</strain>
    </source>
</reference>
<sequence>MQIEILFEDDYIIIVNKPNNVLIHNSYYARNIKDDTLLDLLQKQFNTDFYPVHRLDRKTSGVIVLAKQKEHVSIFQDLFNANKIEKTYIAIVRGFFETEVVVNSPVKNPDTKVYKEAETFCEPIATKLLEIPVHPYQTSRYSLVKLKPATGRMHQLRIHMNKISHPIVGDYKYGDRFHNRMFETEFNSHNLFLHAYSIQFEHPISKKYISVNTSFPNDWLLIFKVFDWNFN</sequence>
<accession>A0A238VN51</accession>
<dbReference type="GO" id="GO:0009982">
    <property type="term" value="F:pseudouridine synthase activity"/>
    <property type="evidence" value="ECO:0007669"/>
    <property type="project" value="InterPro"/>
</dbReference>
<dbReference type="GO" id="GO:0140098">
    <property type="term" value="F:catalytic activity, acting on RNA"/>
    <property type="evidence" value="ECO:0007669"/>
    <property type="project" value="UniProtKB-ARBA"/>
</dbReference>
<dbReference type="Gene3D" id="3.30.2350.10">
    <property type="entry name" value="Pseudouridine synthase"/>
    <property type="match status" value="1"/>
</dbReference>
<organism evidence="3 4">
    <name type="scientific">Lutibacter flavus</name>
    <dbReference type="NCBI Taxonomy" id="691689"/>
    <lineage>
        <taxon>Bacteria</taxon>
        <taxon>Pseudomonadati</taxon>
        <taxon>Bacteroidota</taxon>
        <taxon>Flavobacteriia</taxon>
        <taxon>Flavobacteriales</taxon>
        <taxon>Flavobacteriaceae</taxon>
        <taxon>Lutibacter</taxon>
    </lineage>
</organism>
<dbReference type="Proteomes" id="UP000198412">
    <property type="component" value="Unassembled WGS sequence"/>
</dbReference>
<dbReference type="AlphaFoldDB" id="A0A238VN51"/>
<dbReference type="PANTHER" id="PTHR21600:SF87">
    <property type="entry name" value="RNA PSEUDOURIDYLATE SYNTHASE DOMAIN-CONTAINING PROTEIN 1"/>
    <property type="match status" value="1"/>
</dbReference>
<evidence type="ECO:0000313" key="4">
    <source>
        <dbReference type="Proteomes" id="UP000198412"/>
    </source>
</evidence>
<evidence type="ECO:0000313" key="3">
    <source>
        <dbReference type="EMBL" id="SNR35594.1"/>
    </source>
</evidence>
<dbReference type="GO" id="GO:0003723">
    <property type="term" value="F:RNA binding"/>
    <property type="evidence" value="ECO:0007669"/>
    <property type="project" value="InterPro"/>
</dbReference>
<dbReference type="OrthoDB" id="9807829at2"/>
<protein>
    <submittedName>
        <fullName evidence="3">tRNA pseudouridine synthase C</fullName>
    </submittedName>
</protein>
<dbReference type="PROSITE" id="PS01129">
    <property type="entry name" value="PSI_RLU"/>
    <property type="match status" value="1"/>
</dbReference>
<dbReference type="Pfam" id="PF00849">
    <property type="entry name" value="PseudoU_synth_2"/>
    <property type="match status" value="1"/>
</dbReference>
<dbReference type="PANTHER" id="PTHR21600">
    <property type="entry name" value="MITOCHONDRIAL RNA PSEUDOURIDINE SYNTHASE"/>
    <property type="match status" value="1"/>
</dbReference>
<dbReference type="InterPro" id="IPR006224">
    <property type="entry name" value="PsdUridine_synth_RluA-like_CS"/>
</dbReference>
<dbReference type="GO" id="GO:0000455">
    <property type="term" value="P:enzyme-directed rRNA pseudouridine synthesis"/>
    <property type="evidence" value="ECO:0007669"/>
    <property type="project" value="TreeGrafter"/>
</dbReference>
<name>A0A238VN51_9FLAO</name>
<comment type="similarity">
    <text evidence="1">Belongs to the pseudouridine synthase RluA family.</text>
</comment>
<evidence type="ECO:0000259" key="2">
    <source>
        <dbReference type="Pfam" id="PF00849"/>
    </source>
</evidence>